<dbReference type="RefSeq" id="WP_158605701.1">
    <property type="nucleotide sequence ID" value="NZ_CP028876.1"/>
</dbReference>
<evidence type="ECO:0000313" key="2">
    <source>
        <dbReference type="Proteomes" id="UP000002276"/>
    </source>
</evidence>
<gene>
    <name evidence="1" type="ordered locus">BGP094</name>
</gene>
<sequence>MLNNLLYFDDDDEEEEHNCFDCVVPTLDQQCKSIRKSLKLKLGYFSVFV</sequence>
<reference evidence="1" key="1">
    <citation type="journal article" date="2004" name="Nucleic Acids Res.">
        <title>Comparative analysis of the Borrelia garinii genome.</title>
        <authorList>
            <person name="Glockner G."/>
            <person name="Lehmann R."/>
            <person name="Romualdi A."/>
            <person name="Pradella S."/>
            <person name="Schulte-Spechtel U."/>
            <person name="Schilhabel M."/>
            <person name="Wilske B."/>
            <person name="Suhnel J."/>
            <person name="Platzer M."/>
        </authorList>
    </citation>
    <scope>NUCLEOTIDE SEQUENCE [LARGE SCALE GENOMIC DNA]</scope>
    <source>
        <strain>ATCC BAA-2496 / DSM 23469 / PBi</strain>
        <strain evidence="1">PBi</strain>
        <plasmid>6</plasmid>
    </source>
</reference>
<dbReference type="AlphaFoldDB" id="A0A7I6GXD5"/>
<reference evidence="1" key="2">
    <citation type="submission" date="2004-09" db="EMBL/GenBank/DDBJ databases">
        <authorList>
            <person name="Gloeckner G."/>
            <person name="Schilhabel M."/>
            <person name="Lehmann R."/>
            <person name="Platzer M."/>
        </authorList>
    </citation>
    <scope>NUCLEOTIDE SEQUENCE</scope>
    <source>
        <strain evidence="1">PBi</strain>
    </source>
</reference>
<geneLocation type="plasmid" evidence="2">
    <name>6</name>
</geneLocation>
<dbReference type="EMBL" id="AY722920">
    <property type="protein sequence ID" value="AAU85944.1"/>
    <property type="molecule type" value="Genomic_DNA"/>
</dbReference>
<organism evidence="1">
    <name type="scientific">Borrelia garinii subsp. bavariensis (strain ATCC BAA-2496 / DSM 23469 / PBi)</name>
    <name type="common">Borreliella bavariensis</name>
    <dbReference type="NCBI Taxonomy" id="290434"/>
    <lineage>
        <taxon>Bacteria</taxon>
        <taxon>Pseudomonadati</taxon>
        <taxon>Spirochaetota</taxon>
        <taxon>Spirochaetia</taxon>
        <taxon>Spirochaetales</taxon>
        <taxon>Borreliaceae</taxon>
        <taxon>Borreliella</taxon>
    </lineage>
</organism>
<evidence type="ECO:0000313" key="1">
    <source>
        <dbReference type="EMBL" id="AAU85944.1"/>
    </source>
</evidence>
<protein>
    <submittedName>
        <fullName evidence="1">Uncharacterized protein</fullName>
    </submittedName>
</protein>
<proteinExistence type="predicted"/>
<name>A0A7I6GXD5_BORGP</name>
<accession>A0A7I6GXD5</accession>